<evidence type="ECO:0000256" key="1">
    <source>
        <dbReference type="SAM" id="Phobius"/>
    </source>
</evidence>
<evidence type="ECO:0000259" key="2">
    <source>
        <dbReference type="Pfam" id="PF07331"/>
    </source>
</evidence>
<accession>A0A1G6NWV7</accession>
<feature type="transmembrane region" description="Helical" evidence="1">
    <location>
        <begin position="9"/>
        <end position="26"/>
    </location>
</feature>
<feature type="transmembrane region" description="Helical" evidence="1">
    <location>
        <begin position="77"/>
        <end position="108"/>
    </location>
</feature>
<feature type="transmembrane region" description="Helical" evidence="1">
    <location>
        <begin position="38"/>
        <end position="57"/>
    </location>
</feature>
<proteinExistence type="predicted"/>
<dbReference type="RefSeq" id="WP_091571032.1">
    <property type="nucleotide sequence ID" value="NZ_FMZA01000014.1"/>
</dbReference>
<dbReference type="STRING" id="1236220.SAMN04488112_11479"/>
<name>A0A1G6NWV7_9BACL</name>
<protein>
    <submittedName>
        <fullName evidence="3">Tripartite tricarboxylate transporter TctB family protein</fullName>
    </submittedName>
</protein>
<dbReference type="Proteomes" id="UP000199387">
    <property type="component" value="Unassembled WGS sequence"/>
</dbReference>
<evidence type="ECO:0000313" key="4">
    <source>
        <dbReference type="Proteomes" id="UP000199387"/>
    </source>
</evidence>
<sequence length="142" mass="15714">MRRRLNREIGVSLFFLGIAVIAFIQVEGLNRMSAVFPRTLAVILLVLSGILLVQSLVRPPEKKKGETPLASSRILPFLLILVLYAVLIAGLGFLIATILFAGVGTWYLCDRNKIRAIIGSILLGILFYALFRFVFLVPFPGI</sequence>
<keyword evidence="4" id="KW-1185">Reference proteome</keyword>
<feature type="domain" description="DUF1468" evidence="2">
    <location>
        <begin position="11"/>
        <end position="140"/>
    </location>
</feature>
<gene>
    <name evidence="3" type="ORF">SAMN04488112_11479</name>
</gene>
<keyword evidence="1" id="KW-0812">Transmembrane</keyword>
<keyword evidence="1" id="KW-1133">Transmembrane helix</keyword>
<dbReference type="EMBL" id="FMZA01000014">
    <property type="protein sequence ID" value="SDC72279.1"/>
    <property type="molecule type" value="Genomic_DNA"/>
</dbReference>
<dbReference type="Pfam" id="PF07331">
    <property type="entry name" value="TctB"/>
    <property type="match status" value="1"/>
</dbReference>
<reference evidence="3 4" key="1">
    <citation type="submission" date="2016-10" db="EMBL/GenBank/DDBJ databases">
        <authorList>
            <person name="de Groot N.N."/>
        </authorList>
    </citation>
    <scope>NUCLEOTIDE SEQUENCE [LARGE SCALE GENOMIC DNA]</scope>
    <source>
        <strain evidence="3 4">DSM 45514</strain>
    </source>
</reference>
<dbReference type="AlphaFoldDB" id="A0A1G6NWV7"/>
<evidence type="ECO:0000313" key="3">
    <source>
        <dbReference type="EMBL" id="SDC72279.1"/>
    </source>
</evidence>
<keyword evidence="1" id="KW-0472">Membrane</keyword>
<dbReference type="InterPro" id="IPR009936">
    <property type="entry name" value="DUF1468"/>
</dbReference>
<organism evidence="3 4">
    <name type="scientific">Melghirimyces thermohalophilus</name>
    <dbReference type="NCBI Taxonomy" id="1236220"/>
    <lineage>
        <taxon>Bacteria</taxon>
        <taxon>Bacillati</taxon>
        <taxon>Bacillota</taxon>
        <taxon>Bacilli</taxon>
        <taxon>Bacillales</taxon>
        <taxon>Thermoactinomycetaceae</taxon>
        <taxon>Melghirimyces</taxon>
    </lineage>
</organism>
<feature type="transmembrane region" description="Helical" evidence="1">
    <location>
        <begin position="114"/>
        <end position="137"/>
    </location>
</feature>